<feature type="region of interest" description="Disordered" evidence="7">
    <location>
        <begin position="83"/>
        <end position="105"/>
    </location>
</feature>
<evidence type="ECO:0000256" key="2">
    <source>
        <dbReference type="ARBA" id="ARBA00023015"/>
    </source>
</evidence>
<dbReference type="EMBL" id="JASCZI010061237">
    <property type="protein sequence ID" value="MED6138129.1"/>
    <property type="molecule type" value="Genomic_DNA"/>
</dbReference>
<dbReference type="InterPro" id="IPR001471">
    <property type="entry name" value="AP2/ERF_dom"/>
</dbReference>
<dbReference type="SMART" id="SM00380">
    <property type="entry name" value="AP2"/>
    <property type="match status" value="1"/>
</dbReference>
<organism evidence="9 10">
    <name type="scientific">Stylosanthes scabra</name>
    <dbReference type="NCBI Taxonomy" id="79078"/>
    <lineage>
        <taxon>Eukaryota</taxon>
        <taxon>Viridiplantae</taxon>
        <taxon>Streptophyta</taxon>
        <taxon>Embryophyta</taxon>
        <taxon>Tracheophyta</taxon>
        <taxon>Spermatophyta</taxon>
        <taxon>Magnoliopsida</taxon>
        <taxon>eudicotyledons</taxon>
        <taxon>Gunneridae</taxon>
        <taxon>Pentapetalae</taxon>
        <taxon>rosids</taxon>
        <taxon>fabids</taxon>
        <taxon>Fabales</taxon>
        <taxon>Fabaceae</taxon>
        <taxon>Papilionoideae</taxon>
        <taxon>50 kb inversion clade</taxon>
        <taxon>dalbergioids sensu lato</taxon>
        <taxon>Dalbergieae</taxon>
        <taxon>Pterocarpus clade</taxon>
        <taxon>Stylosanthes</taxon>
    </lineage>
</organism>
<comment type="caution">
    <text evidence="9">The sequence shown here is derived from an EMBL/GenBank/DDBJ whole genome shotgun (WGS) entry which is preliminary data.</text>
</comment>
<evidence type="ECO:0000256" key="4">
    <source>
        <dbReference type="ARBA" id="ARBA00023163"/>
    </source>
</evidence>
<comment type="similarity">
    <text evidence="6">Belongs to the AP2/ERF transcription factor family. ERF subfamily.</text>
</comment>
<evidence type="ECO:0000256" key="3">
    <source>
        <dbReference type="ARBA" id="ARBA00023125"/>
    </source>
</evidence>
<feature type="compositionally biased region" description="Low complexity" evidence="7">
    <location>
        <begin position="159"/>
        <end position="169"/>
    </location>
</feature>
<dbReference type="Proteomes" id="UP001341840">
    <property type="component" value="Unassembled WGS sequence"/>
</dbReference>
<dbReference type="CDD" id="cd00018">
    <property type="entry name" value="AP2"/>
    <property type="match status" value="1"/>
</dbReference>
<evidence type="ECO:0000256" key="1">
    <source>
        <dbReference type="ARBA" id="ARBA00004123"/>
    </source>
</evidence>
<comment type="subcellular location">
    <subcellularLocation>
        <location evidence="1">Nucleus</location>
    </subcellularLocation>
</comment>
<keyword evidence="2" id="KW-0805">Transcription regulation</keyword>
<feature type="compositionally biased region" description="Low complexity" evidence="7">
    <location>
        <begin position="221"/>
        <end position="236"/>
    </location>
</feature>
<dbReference type="PANTHER" id="PTHR31190:SF421">
    <property type="entry name" value="ETHYLENE-RESPONSIVE TRANSCRIPTION FACTOR ERF110"/>
    <property type="match status" value="1"/>
</dbReference>
<dbReference type="PANTHER" id="PTHR31190">
    <property type="entry name" value="DNA-BINDING DOMAIN"/>
    <property type="match status" value="1"/>
</dbReference>
<dbReference type="PRINTS" id="PR00367">
    <property type="entry name" value="ETHRSPELEMNT"/>
</dbReference>
<feature type="region of interest" description="Disordered" evidence="7">
    <location>
        <begin position="132"/>
        <end position="211"/>
    </location>
</feature>
<evidence type="ECO:0000259" key="8">
    <source>
        <dbReference type="PROSITE" id="PS51032"/>
    </source>
</evidence>
<keyword evidence="3" id="KW-0238">DNA-binding</keyword>
<dbReference type="InterPro" id="IPR016177">
    <property type="entry name" value="DNA-bd_dom_sf"/>
</dbReference>
<feature type="domain" description="AP2/ERF" evidence="8">
    <location>
        <begin position="244"/>
        <end position="301"/>
    </location>
</feature>
<feature type="region of interest" description="Disordered" evidence="7">
    <location>
        <begin position="394"/>
        <end position="432"/>
    </location>
</feature>
<evidence type="ECO:0000313" key="10">
    <source>
        <dbReference type="Proteomes" id="UP001341840"/>
    </source>
</evidence>
<sequence length="432" mass="46695">MCLVTTVAHQRGSGEFIRFTAQRGGGDGRDEEHGSGGGRRRSISYEQVIGNNNNNNNKEGDEVERTSMQGSMELSDIMLSVLTNSSSSSSSQSQSQSHQSGTEWFGSSSNASHYPMMMTDFGHVSSLSSFTSSSSSSSFVGQKRGREEQQQQHMIIGASSSSSSSSSQSHQHHHNLVQQPGHRFFRTTNIGDFKVPPSHQPESSSGATEEASFITTAATTAMPATPSSEAAAASYEETGERRRRYRGVRQRPWGKWAAEIRDPHKAARVWLGTFDTAEAAARAYDEAALRFRGNRAKLNFPENVRAVPQPIPAMAATTAAATNFRRPPPQTYQPAPPPPPQPPQLVVQPQFHGSNDMIRDYLEYSLLLQSSGSAHQSSSASLPLFHTQQIGFFRPPGNHPHGGDHGGDGAGGLDFLPSTWSDTSGYPPPPPG</sequence>
<dbReference type="InterPro" id="IPR036955">
    <property type="entry name" value="AP2/ERF_dom_sf"/>
</dbReference>
<protein>
    <recommendedName>
        <fullName evidence="8">AP2/ERF domain-containing protein</fullName>
    </recommendedName>
</protein>
<evidence type="ECO:0000256" key="7">
    <source>
        <dbReference type="SAM" id="MobiDB-lite"/>
    </source>
</evidence>
<dbReference type="Pfam" id="PF00847">
    <property type="entry name" value="AP2"/>
    <property type="match status" value="1"/>
</dbReference>
<reference evidence="9 10" key="1">
    <citation type="journal article" date="2023" name="Plants (Basel)">
        <title>Bridging the Gap: Combining Genomics and Transcriptomics Approaches to Understand Stylosanthes scabra, an Orphan Legume from the Brazilian Caatinga.</title>
        <authorList>
            <person name="Ferreira-Neto J.R.C."/>
            <person name="da Silva M.D."/>
            <person name="Binneck E."/>
            <person name="de Melo N.F."/>
            <person name="da Silva R.H."/>
            <person name="de Melo A.L.T.M."/>
            <person name="Pandolfi V."/>
            <person name="Bustamante F.O."/>
            <person name="Brasileiro-Vidal A.C."/>
            <person name="Benko-Iseppon A.M."/>
        </authorList>
    </citation>
    <scope>NUCLEOTIDE SEQUENCE [LARGE SCALE GENOMIC DNA]</scope>
    <source>
        <tissue evidence="9">Leaves</tissue>
    </source>
</reference>
<proteinExistence type="inferred from homology"/>
<dbReference type="Gene3D" id="3.30.730.10">
    <property type="entry name" value="AP2/ERF domain"/>
    <property type="match status" value="1"/>
</dbReference>
<evidence type="ECO:0000313" key="9">
    <source>
        <dbReference type="EMBL" id="MED6138129.1"/>
    </source>
</evidence>
<keyword evidence="4" id="KW-0804">Transcription</keyword>
<gene>
    <name evidence="9" type="ORF">PIB30_071331</name>
</gene>
<feature type="region of interest" description="Disordered" evidence="7">
    <location>
        <begin position="221"/>
        <end position="240"/>
    </location>
</feature>
<keyword evidence="5" id="KW-0539">Nucleus</keyword>
<feature type="compositionally biased region" description="Low complexity" evidence="7">
    <location>
        <begin position="132"/>
        <end position="142"/>
    </location>
</feature>
<feature type="compositionally biased region" description="Low complexity" evidence="7">
    <location>
        <begin position="85"/>
        <end position="100"/>
    </location>
</feature>
<dbReference type="SUPFAM" id="SSF54171">
    <property type="entry name" value="DNA-binding domain"/>
    <property type="match status" value="1"/>
</dbReference>
<dbReference type="PROSITE" id="PS51032">
    <property type="entry name" value="AP2_ERF"/>
    <property type="match status" value="1"/>
</dbReference>
<evidence type="ECO:0000256" key="5">
    <source>
        <dbReference type="ARBA" id="ARBA00023242"/>
    </source>
</evidence>
<evidence type="ECO:0000256" key="6">
    <source>
        <dbReference type="ARBA" id="ARBA00024343"/>
    </source>
</evidence>
<feature type="region of interest" description="Disordered" evidence="7">
    <location>
        <begin position="19"/>
        <end position="42"/>
    </location>
</feature>
<accession>A0ABU6SNW3</accession>
<keyword evidence="10" id="KW-1185">Reference proteome</keyword>
<name>A0ABU6SNW3_9FABA</name>
<dbReference type="InterPro" id="IPR044808">
    <property type="entry name" value="ERF_plant"/>
</dbReference>